<keyword evidence="2 6" id="KW-0479">Metal-binding</keyword>
<sequence length="911" mass="103918">MADQFPVSRLGNFQSPLVGVDLGTANLVETRSRLEIDQAEPLMDLEHCMTRDTLEGPSQCKELGASEVAEFLEPCAGMEFESEDAAYSFYNEYARFAGFGVTRRSSRRSRTNRAFIAGQYVCSRHGFKKSNGKNGEHSILRVGCKAMMKVKKMNSGKWIIFDIIKEHNHELNPENICLFRSHKAFQPPKRNPMKCRRAYMMERMEHEDSEGGTTKSNGSHGEGDAAENPLMEDTVVEGDGNSEPYIGMEFESEEAAYLFYNRYARRVGFGVTRRSSRRSKTNKSFIAGQYVCSRHRIKRRNEKTSNPWLVACISCKAMLKVKKMESGKWVIVDFVKEHNHEVNPENVFFFRSHKQFLSSRINSMRAKRTSGVRLNEMFPILSKQSGGICSISFSEEDYQTPVAEEKDKSITLRDAEVIYDYFIRMQHLNPTFFYAMELDEGQGFRSVFWVDAKSRMAYTHFDDVVSFDTSYAMNQYSVPFVSFTGVNNHGQSLLFGSALLADVTTRSIVWVFKAWLTAMSGHSPLVIITDHEKGIKEAVSEVCPNACHCFSLKYISKKASENLAQACIIHENFMNQFKECIYGSTTDYEFENRWMELLDAYNLKEDEWLQSLYADREFWVPTFVKEKFLAGMFSAQQNENPCSFLDAYVNSKTSVKEFLGKYEEALQNKREEEARADFETYYTKPLLKTPSPFEAQLASVYTREIFKKFQVEVSGIAACHIIDVQQEGTTASYMVKDLEAMKDYSVAWNSSENKVSCICQLFEFRGFLCRHAMTALVASSVYQIPPHYILARWTRDAKKRKNLDHGWPPVQSDDPESTVTRFNDLCQRSIKFAEEGSLCKETYNVALAALQEALEKVVHKNDSLGQIAEQRAVTCNSYYKANEGNGGCGAVDIPIIVDPWRMYQLGLGDGS</sequence>
<evidence type="ECO:0000256" key="5">
    <source>
        <dbReference type="PROSITE-ProRule" id="PRU00325"/>
    </source>
</evidence>
<dbReference type="Pfam" id="PF03101">
    <property type="entry name" value="FAR1"/>
    <property type="match status" value="2"/>
</dbReference>
<dbReference type="InterPro" id="IPR018289">
    <property type="entry name" value="MULE_transposase_dom"/>
</dbReference>
<comment type="similarity">
    <text evidence="1 6">Belongs to the FHY3/FAR1 family.</text>
</comment>
<dbReference type="Pfam" id="PF04434">
    <property type="entry name" value="SWIM"/>
    <property type="match status" value="1"/>
</dbReference>
<dbReference type="EMBL" id="JAINDJ010000005">
    <property type="protein sequence ID" value="KAG9447110.1"/>
    <property type="molecule type" value="Genomic_DNA"/>
</dbReference>
<gene>
    <name evidence="9" type="ORF">H6P81_013238</name>
</gene>
<dbReference type="Pfam" id="PF10551">
    <property type="entry name" value="MULE"/>
    <property type="match status" value="1"/>
</dbReference>
<dbReference type="InterPro" id="IPR007527">
    <property type="entry name" value="Znf_SWIM"/>
</dbReference>
<protein>
    <recommendedName>
        <fullName evidence="6">Protein FAR1-RELATED SEQUENCE</fullName>
    </recommendedName>
</protein>
<comment type="caution">
    <text evidence="9">The sequence shown here is derived from an EMBL/GenBank/DDBJ whole genome shotgun (WGS) entry which is preliminary data.</text>
</comment>
<dbReference type="InterPro" id="IPR031052">
    <property type="entry name" value="FHY3/FAR1"/>
</dbReference>
<dbReference type="GO" id="GO:0008270">
    <property type="term" value="F:zinc ion binding"/>
    <property type="evidence" value="ECO:0007669"/>
    <property type="project" value="UniProtKB-UniRule"/>
</dbReference>
<evidence type="ECO:0000256" key="7">
    <source>
        <dbReference type="SAM" id="MobiDB-lite"/>
    </source>
</evidence>
<dbReference type="AlphaFoldDB" id="A0AAV7EE74"/>
<evidence type="ECO:0000256" key="6">
    <source>
        <dbReference type="RuleBase" id="RU367018"/>
    </source>
</evidence>
<accession>A0AAV7EE74</accession>
<evidence type="ECO:0000256" key="3">
    <source>
        <dbReference type="ARBA" id="ARBA00022771"/>
    </source>
</evidence>
<feature type="region of interest" description="Disordered" evidence="7">
    <location>
        <begin position="205"/>
        <end position="229"/>
    </location>
</feature>
<keyword evidence="6" id="KW-0539">Nucleus</keyword>
<name>A0AAV7EE74_ARIFI</name>
<evidence type="ECO:0000256" key="4">
    <source>
        <dbReference type="ARBA" id="ARBA00022833"/>
    </source>
</evidence>
<keyword evidence="4 6" id="KW-0862">Zinc</keyword>
<proteinExistence type="inferred from homology"/>
<keyword evidence="10" id="KW-1185">Reference proteome</keyword>
<dbReference type="Proteomes" id="UP000825729">
    <property type="component" value="Unassembled WGS sequence"/>
</dbReference>
<dbReference type="InterPro" id="IPR004330">
    <property type="entry name" value="FAR1_DNA_bnd_dom"/>
</dbReference>
<organism evidence="9 10">
    <name type="scientific">Aristolochia fimbriata</name>
    <name type="common">White veined hardy Dutchman's pipe vine</name>
    <dbReference type="NCBI Taxonomy" id="158543"/>
    <lineage>
        <taxon>Eukaryota</taxon>
        <taxon>Viridiplantae</taxon>
        <taxon>Streptophyta</taxon>
        <taxon>Embryophyta</taxon>
        <taxon>Tracheophyta</taxon>
        <taxon>Spermatophyta</taxon>
        <taxon>Magnoliopsida</taxon>
        <taxon>Magnoliidae</taxon>
        <taxon>Piperales</taxon>
        <taxon>Aristolochiaceae</taxon>
        <taxon>Aristolochia</taxon>
    </lineage>
</organism>
<comment type="subcellular location">
    <subcellularLocation>
        <location evidence="6">Nucleus</location>
    </subcellularLocation>
</comment>
<dbReference type="SMART" id="SM00575">
    <property type="entry name" value="ZnF_PMZ"/>
    <property type="match status" value="1"/>
</dbReference>
<dbReference type="PROSITE" id="PS50966">
    <property type="entry name" value="ZF_SWIM"/>
    <property type="match status" value="1"/>
</dbReference>
<dbReference type="PANTHER" id="PTHR31669:SF42">
    <property type="entry name" value="PROTEIN FAR1-RELATED SEQUENCE 4"/>
    <property type="match status" value="1"/>
</dbReference>
<dbReference type="InterPro" id="IPR006564">
    <property type="entry name" value="Znf_PMZ"/>
</dbReference>
<evidence type="ECO:0000256" key="2">
    <source>
        <dbReference type="ARBA" id="ARBA00022723"/>
    </source>
</evidence>
<keyword evidence="3 5" id="KW-0863">Zinc-finger</keyword>
<evidence type="ECO:0000313" key="9">
    <source>
        <dbReference type="EMBL" id="KAG9447110.1"/>
    </source>
</evidence>
<comment type="function">
    <text evidence="6">Putative transcription activator involved in regulating light control of development.</text>
</comment>
<evidence type="ECO:0000259" key="8">
    <source>
        <dbReference type="PROSITE" id="PS50966"/>
    </source>
</evidence>
<reference evidence="9 10" key="1">
    <citation type="submission" date="2021-07" db="EMBL/GenBank/DDBJ databases">
        <title>The Aristolochia fimbriata genome: insights into angiosperm evolution, floral development and chemical biosynthesis.</title>
        <authorList>
            <person name="Jiao Y."/>
        </authorList>
    </citation>
    <scope>NUCLEOTIDE SEQUENCE [LARGE SCALE GENOMIC DNA]</scope>
    <source>
        <strain evidence="9">IBCAS-2021</strain>
        <tissue evidence="9">Leaf</tissue>
    </source>
</reference>
<dbReference type="PANTHER" id="PTHR31669">
    <property type="entry name" value="PROTEIN FAR1-RELATED SEQUENCE 10-RELATED"/>
    <property type="match status" value="1"/>
</dbReference>
<feature type="domain" description="SWIM-type" evidence="8">
    <location>
        <begin position="744"/>
        <end position="780"/>
    </location>
</feature>
<evidence type="ECO:0000313" key="10">
    <source>
        <dbReference type="Proteomes" id="UP000825729"/>
    </source>
</evidence>
<dbReference type="GO" id="GO:0005634">
    <property type="term" value="C:nucleus"/>
    <property type="evidence" value="ECO:0007669"/>
    <property type="project" value="UniProtKB-SubCell"/>
</dbReference>
<dbReference type="GO" id="GO:0006355">
    <property type="term" value="P:regulation of DNA-templated transcription"/>
    <property type="evidence" value="ECO:0007669"/>
    <property type="project" value="UniProtKB-UniRule"/>
</dbReference>
<evidence type="ECO:0000256" key="1">
    <source>
        <dbReference type="ARBA" id="ARBA00005889"/>
    </source>
</evidence>